<dbReference type="FunFam" id="3.40.30.10:FF:000013">
    <property type="entry name" value="Blast:Protein SCO1 homolog, mitochondrial"/>
    <property type="match status" value="1"/>
</dbReference>
<dbReference type="InterPro" id="IPR013766">
    <property type="entry name" value="Thioredoxin_domain"/>
</dbReference>
<keyword evidence="4" id="KW-1015">Disulfide bond</keyword>
<evidence type="ECO:0000256" key="3">
    <source>
        <dbReference type="PIRSR" id="PIRSR603782-1"/>
    </source>
</evidence>
<dbReference type="GO" id="GO:0046872">
    <property type="term" value="F:metal ion binding"/>
    <property type="evidence" value="ECO:0007669"/>
    <property type="project" value="UniProtKB-KW"/>
</dbReference>
<feature type="binding site" evidence="3">
    <location>
        <position position="75"/>
    </location>
    <ligand>
        <name>Cu cation</name>
        <dbReference type="ChEBI" id="CHEBI:23378"/>
    </ligand>
</feature>
<name>A0A369WUA9_9GAMM</name>
<dbReference type="InterPro" id="IPR003782">
    <property type="entry name" value="SCO1/SenC"/>
</dbReference>
<evidence type="ECO:0000256" key="4">
    <source>
        <dbReference type="PIRSR" id="PIRSR603782-2"/>
    </source>
</evidence>
<dbReference type="InterPro" id="IPR036249">
    <property type="entry name" value="Thioredoxin-like_sf"/>
</dbReference>
<keyword evidence="7" id="KW-1185">Reference proteome</keyword>
<evidence type="ECO:0000313" key="7">
    <source>
        <dbReference type="Proteomes" id="UP000253769"/>
    </source>
</evidence>
<feature type="binding site" evidence="3">
    <location>
        <position position="79"/>
    </location>
    <ligand>
        <name>Cu cation</name>
        <dbReference type="ChEBI" id="CHEBI:23378"/>
    </ligand>
</feature>
<protein>
    <submittedName>
        <fullName evidence="6">SCO family protein</fullName>
    </submittedName>
</protein>
<dbReference type="SUPFAM" id="SSF52833">
    <property type="entry name" value="Thioredoxin-like"/>
    <property type="match status" value="1"/>
</dbReference>
<feature type="disulfide bond" description="Redox-active" evidence="4">
    <location>
        <begin position="75"/>
        <end position="79"/>
    </location>
</feature>
<dbReference type="PANTHER" id="PTHR12151">
    <property type="entry name" value="ELECTRON TRANSPORT PROTIN SCO1/SENC FAMILY MEMBER"/>
    <property type="match status" value="1"/>
</dbReference>
<dbReference type="Pfam" id="PF02630">
    <property type="entry name" value="SCO1-SenC"/>
    <property type="match status" value="1"/>
</dbReference>
<feature type="binding site" evidence="3">
    <location>
        <position position="166"/>
    </location>
    <ligand>
        <name>Cu cation</name>
        <dbReference type="ChEBI" id="CHEBI:23378"/>
    </ligand>
</feature>
<dbReference type="EMBL" id="QQOH01000001">
    <property type="protein sequence ID" value="RDE25191.1"/>
    <property type="molecule type" value="Genomic_DNA"/>
</dbReference>
<evidence type="ECO:0000256" key="2">
    <source>
        <dbReference type="ARBA" id="ARBA00023008"/>
    </source>
</evidence>
<accession>A0A369WUA9</accession>
<comment type="similarity">
    <text evidence="1">Belongs to the SCO1/2 family.</text>
</comment>
<dbReference type="OrthoDB" id="9790194at2"/>
<dbReference type="PANTHER" id="PTHR12151:SF25">
    <property type="entry name" value="LINALOOL DEHYDRATASE_ISOMERASE DOMAIN-CONTAINING PROTEIN"/>
    <property type="match status" value="1"/>
</dbReference>
<evidence type="ECO:0000259" key="5">
    <source>
        <dbReference type="PROSITE" id="PS51352"/>
    </source>
</evidence>
<feature type="domain" description="Thioredoxin" evidence="5">
    <location>
        <begin position="38"/>
        <end position="200"/>
    </location>
</feature>
<dbReference type="CDD" id="cd02968">
    <property type="entry name" value="SCO"/>
    <property type="match status" value="1"/>
</dbReference>
<sequence length="200" mass="21692">MAKKLSSIERLALILCGILLALSVGLYLYGQALGPTPEKQSGLGGDFTLQGVNGPVSLSDFNGKGVVLMFGYTYCPDVCPTGLANLGAAMNRLSEEQQQQVQPIFVSVDPDRDTAERLDDYTRYFYPNAIGITGSKSEIDKVVNAYGAFYRMVEMPDSAMAYSVDHSARIYLIDRDGNLNRLIDHNAPVADLSSAIKALL</sequence>
<dbReference type="RefSeq" id="WP_114694787.1">
    <property type="nucleotide sequence ID" value="NZ_QQOH01000001.1"/>
</dbReference>
<dbReference type="Proteomes" id="UP000253769">
    <property type="component" value="Unassembled WGS sequence"/>
</dbReference>
<evidence type="ECO:0000313" key="6">
    <source>
        <dbReference type="EMBL" id="RDE25191.1"/>
    </source>
</evidence>
<comment type="caution">
    <text evidence="6">The sequence shown here is derived from an EMBL/GenBank/DDBJ whole genome shotgun (WGS) entry which is preliminary data.</text>
</comment>
<dbReference type="AlphaFoldDB" id="A0A369WUA9"/>
<keyword evidence="3" id="KW-0479">Metal-binding</keyword>
<organism evidence="6 7">
    <name type="scientific">Motiliproteus coralliicola</name>
    <dbReference type="NCBI Taxonomy" id="2283196"/>
    <lineage>
        <taxon>Bacteria</taxon>
        <taxon>Pseudomonadati</taxon>
        <taxon>Pseudomonadota</taxon>
        <taxon>Gammaproteobacteria</taxon>
        <taxon>Oceanospirillales</taxon>
        <taxon>Oceanospirillaceae</taxon>
        <taxon>Motiliproteus</taxon>
    </lineage>
</organism>
<proteinExistence type="inferred from homology"/>
<keyword evidence="2 3" id="KW-0186">Copper</keyword>
<gene>
    <name evidence="6" type="ORF">DV711_06440</name>
</gene>
<dbReference type="Gene3D" id="3.40.30.10">
    <property type="entry name" value="Glutaredoxin"/>
    <property type="match status" value="1"/>
</dbReference>
<dbReference type="PROSITE" id="PS51352">
    <property type="entry name" value="THIOREDOXIN_2"/>
    <property type="match status" value="1"/>
</dbReference>
<reference evidence="6 7" key="1">
    <citation type="submission" date="2018-07" db="EMBL/GenBank/DDBJ databases">
        <title>Motiliproteus coralliicola sp. nov., a bacterium isolated from Coral.</title>
        <authorList>
            <person name="Wang G."/>
        </authorList>
    </citation>
    <scope>NUCLEOTIDE SEQUENCE [LARGE SCALE GENOMIC DNA]</scope>
    <source>
        <strain evidence="6 7">C34</strain>
    </source>
</reference>
<evidence type="ECO:0000256" key="1">
    <source>
        <dbReference type="ARBA" id="ARBA00010996"/>
    </source>
</evidence>